<organism evidence="2 3">
    <name type="scientific">Micromonospora echinospora</name>
    <name type="common">Micromonospora purpurea</name>
    <dbReference type="NCBI Taxonomy" id="1877"/>
    <lineage>
        <taxon>Bacteria</taxon>
        <taxon>Bacillati</taxon>
        <taxon>Actinomycetota</taxon>
        <taxon>Actinomycetes</taxon>
        <taxon>Micromonosporales</taxon>
        <taxon>Micromonosporaceae</taxon>
        <taxon>Micromonospora</taxon>
    </lineage>
</organism>
<keyword evidence="3" id="KW-1185">Reference proteome</keyword>
<sequence length="296" mass="32213">MLGDHDYYHAVRRLDARNITYHSRIGQRLVSVERLFAFVADLIPAGPRRDAVLCRHVGLELANLVGDDFRHLDRAAQERVHDTVARLVRRHVTDGLRDRLGIEARLRLGTVTAGGVDELLAVIVQDTGRGVPATVIAGDRWHAGYPGAPAGWTDVTDVRADWLARLDAVDVSWVDGHTLAVTARSPYPRFAAEAGPVRLLAGPVVGATRIDAGDPTGRTVRTEFPLDRLLAASSVEGRRHPVRAEVDGDHGRGNAAVRAPGLAAGRPRLMRHGARLYAVAATVDHATVSSCYRWCR</sequence>
<dbReference type="EMBL" id="JACHJC010000001">
    <property type="protein sequence ID" value="MBB5113677.1"/>
    <property type="molecule type" value="Genomic_DNA"/>
</dbReference>
<evidence type="ECO:0000259" key="1">
    <source>
        <dbReference type="Pfam" id="PF22181"/>
    </source>
</evidence>
<dbReference type="Proteomes" id="UP000618986">
    <property type="component" value="Unassembled WGS sequence"/>
</dbReference>
<protein>
    <recommendedName>
        <fullName evidence="1">TarS/TarP linker domain-containing protein</fullName>
    </recommendedName>
</protein>
<evidence type="ECO:0000313" key="2">
    <source>
        <dbReference type="EMBL" id="MBB5113677.1"/>
    </source>
</evidence>
<reference evidence="2 3" key="1">
    <citation type="submission" date="2020-08" db="EMBL/GenBank/DDBJ databases">
        <title>Sequencing the genomes of 1000 actinobacteria strains.</title>
        <authorList>
            <person name="Klenk H.-P."/>
        </authorList>
    </citation>
    <scope>NUCLEOTIDE SEQUENCE [LARGE SCALE GENOMIC DNA]</scope>
    <source>
        <strain evidence="2 3">DSM 43036</strain>
    </source>
</reference>
<name>A0ABR6MH74_MICEC</name>
<dbReference type="InterPro" id="IPR054028">
    <property type="entry name" value="TarS/TarP_linker"/>
</dbReference>
<feature type="domain" description="TarS/TarP linker" evidence="1">
    <location>
        <begin position="31"/>
        <end position="122"/>
    </location>
</feature>
<accession>A0ABR6MH74</accession>
<comment type="caution">
    <text evidence="2">The sequence shown here is derived from an EMBL/GenBank/DDBJ whole genome shotgun (WGS) entry which is preliminary data.</text>
</comment>
<gene>
    <name evidence="2" type="ORF">FHU28_003516</name>
</gene>
<proteinExistence type="predicted"/>
<dbReference type="Pfam" id="PF22181">
    <property type="entry name" value="TarS_linker"/>
    <property type="match status" value="1"/>
</dbReference>
<evidence type="ECO:0000313" key="3">
    <source>
        <dbReference type="Proteomes" id="UP000618986"/>
    </source>
</evidence>